<dbReference type="InterPro" id="IPR035369">
    <property type="entry name" value="Nrap_D4"/>
</dbReference>
<gene>
    <name evidence="13" type="ORF">CXG81DRAFT_26712</name>
</gene>
<dbReference type="Proteomes" id="UP000274922">
    <property type="component" value="Unassembled WGS sequence"/>
</dbReference>
<dbReference type="PANTHER" id="PTHR17972">
    <property type="entry name" value="NUCLEOLAR RNA-ASSOCIATED PROTEIN"/>
    <property type="match status" value="1"/>
</dbReference>
<feature type="domain" description="Nrap protein" evidence="12">
    <location>
        <begin position="1085"/>
        <end position="1228"/>
    </location>
</feature>
<dbReference type="Pfam" id="PF17407">
    <property type="entry name" value="Nrap_D6"/>
    <property type="match status" value="1"/>
</dbReference>
<evidence type="ECO:0000259" key="9">
    <source>
        <dbReference type="Pfam" id="PF17404"/>
    </source>
</evidence>
<feature type="region of interest" description="Disordered" evidence="6">
    <location>
        <begin position="44"/>
        <end position="117"/>
    </location>
</feature>
<keyword evidence="5" id="KW-0687">Ribonucleoprotein</keyword>
<dbReference type="InterPro" id="IPR035082">
    <property type="entry name" value="Nrap_D1"/>
</dbReference>
<feature type="domain" description="Nrap protein" evidence="8">
    <location>
        <begin position="401"/>
        <end position="539"/>
    </location>
</feature>
<dbReference type="InterPro" id="IPR035370">
    <property type="entry name" value="Nrap_D5"/>
</dbReference>
<feature type="domain" description="Nrap protein" evidence="9">
    <location>
        <begin position="587"/>
        <end position="686"/>
    </location>
</feature>
<dbReference type="GO" id="GO:0006409">
    <property type="term" value="P:tRNA export from nucleus"/>
    <property type="evidence" value="ECO:0007669"/>
    <property type="project" value="TreeGrafter"/>
</dbReference>
<evidence type="ECO:0000256" key="6">
    <source>
        <dbReference type="SAM" id="MobiDB-lite"/>
    </source>
</evidence>
<dbReference type="InterPro" id="IPR035371">
    <property type="entry name" value="Nrap_D6"/>
</dbReference>
<dbReference type="STRING" id="1555241.A0A4P9X607"/>
<dbReference type="OrthoDB" id="10251401at2759"/>
<comment type="subcellular location">
    <subcellularLocation>
        <location evidence="1 5">Nucleus</location>
        <location evidence="1 5">Nucleolus</location>
    </subcellularLocation>
</comment>
<accession>A0A4P9X607</accession>
<keyword evidence="5" id="KW-0690">Ribosome biogenesis</keyword>
<dbReference type="InterPro" id="IPR035367">
    <property type="entry name" value="Nrap_D2"/>
</dbReference>
<evidence type="ECO:0000256" key="1">
    <source>
        <dbReference type="ARBA" id="ARBA00004604"/>
    </source>
</evidence>
<feature type="domain" description="Nrap protein" evidence="10">
    <location>
        <begin position="738"/>
        <end position="907"/>
    </location>
</feature>
<reference evidence="14" key="1">
    <citation type="journal article" date="2018" name="Nat. Microbiol.">
        <title>Leveraging single-cell genomics to expand the fungal tree of life.</title>
        <authorList>
            <person name="Ahrendt S.R."/>
            <person name="Quandt C.A."/>
            <person name="Ciobanu D."/>
            <person name="Clum A."/>
            <person name="Salamov A."/>
            <person name="Andreopoulos B."/>
            <person name="Cheng J.F."/>
            <person name="Woyke T."/>
            <person name="Pelin A."/>
            <person name="Henrissat B."/>
            <person name="Reynolds N.K."/>
            <person name="Benny G.L."/>
            <person name="Smith M.E."/>
            <person name="James T.Y."/>
            <person name="Grigoriev I.V."/>
        </authorList>
    </citation>
    <scope>NUCLEOTIDE SEQUENCE [LARGE SCALE GENOMIC DNA]</scope>
    <source>
        <strain evidence="14">ATCC 52028</strain>
    </source>
</reference>
<evidence type="ECO:0000259" key="11">
    <source>
        <dbReference type="Pfam" id="PF17406"/>
    </source>
</evidence>
<evidence type="ECO:0000259" key="8">
    <source>
        <dbReference type="Pfam" id="PF17403"/>
    </source>
</evidence>
<keyword evidence="5" id="KW-0698">rRNA processing</keyword>
<dbReference type="InterPro" id="IPR035368">
    <property type="entry name" value="Nrap_D3"/>
</dbReference>
<feature type="domain" description="Nrap protein" evidence="7">
    <location>
        <begin position="254"/>
        <end position="389"/>
    </location>
</feature>
<keyword evidence="4 5" id="KW-0539">Nucleus</keyword>
<sequence length="1232" mass="133648">MTPPKVTRSRAEGAAQAALKRVAHLQGTSKRAKNAAVAAVMAAADIQTAARPPSRKPAAGDRKRKAAEAASDEDDDNDDDDDDDEAELSDMVSLDSDSADEDEDEAAKAPAKPAYLDLNDGAAKDPLMATPTAAEARELALAQHTALQSNLFALQSERMLSELGVDLTQHKPLAQALFAVKGACEQLEAAPTAPIAACLAVIHEQAVPVPPCDAAAMNDATVWDAPLAPPAKVILVGAFLLKASIAVAGRLPVVDMAVTLPPGYIQKTDRFNYLYFYKRAYYVAQLKRHLAAALARTASEKAAPTVAIHQATGSPLRPIVVVTFPEVAAIHIYPQVDLNLWNAAEWFDATRLIRVKSVPHKDLPPMPHLHAALSRDGVMVAHLNYLNRQIEASPHVRAMWQLSKIWCHQRRFDGAYGEGSAFVIVMAACYLLDIGRLPRESSVFDLFRSAMEFLASPVPVTKTVVMHDTGRHPSEASVAAVAALRKQGAPAVMVDPTGRVNLLGHMTAATWRRFAKACATTHADLSQSTRDGFEVTFLERVPLGVQYNCQTVFARPAAAAAAAQATGALTVAALMKGLLRPGEMLDDVDVATWIVRRMPDLMHEAFGDRLTAVHLQPTGDGLDMMVRMLTHPAASARRVLDGPAPPDALAVSRFQALWGDAAQMRRFANGRLIYAVVAPESAESPFVWHVRTLLAHLVPGLAASAIRTSLDPLRGVLEVPRPFRRLQLPFLDQHRDVEELGRLMRGLDLPLAIVSVHPVSAGYRRTTVALPSLVPSRADLAQMDALPYVEAVDVIMEFESTGQWPDSLAGIQHMKRAMYIRVADVLDRDCKAHVASTQVVESKTDAYIEVVTTTRLRYHVRMTPQNELQVVELPSTPDAHIQRFLGYASRAQATAMMHQIEARRAYANRFLQQVRDYPGLDTACRLVKRWMAAHLLAHVLPDEVVELLVVAAFQRQPLVDGTSGFLAALHLLAHFDWSGEPLVAVLADRSEVDAAALNAQQAAVIQAFAATMTAGPVAYPVITDEDDPDGTRWLPRDAAGVPVRPHAALWTRLCKLAASALRLYERYTLVQDAAILVQMFAAATDGYDAVLSLDPKRCARRFQSLTASSASASASASSSRAHKKFANLMTAAEKAQWLGLQIDAVAQYLDALRSYFGASAQFFCDVYGGDRVYVRWRVRPQHPLAKPHALNVAASQLTVKPAGKGLVQHDRAAALENMRILGGSLVVSAALL</sequence>
<dbReference type="Pfam" id="PF03813">
    <property type="entry name" value="Nrap"/>
    <property type="match status" value="1"/>
</dbReference>
<dbReference type="Gene3D" id="3.30.70.3030">
    <property type="match status" value="1"/>
</dbReference>
<evidence type="ECO:0000259" key="7">
    <source>
        <dbReference type="Pfam" id="PF03813"/>
    </source>
</evidence>
<evidence type="ECO:0000256" key="2">
    <source>
        <dbReference type="ARBA" id="ARBA00006674"/>
    </source>
</evidence>
<keyword evidence="14" id="KW-1185">Reference proteome</keyword>
<evidence type="ECO:0000313" key="14">
    <source>
        <dbReference type="Proteomes" id="UP000274922"/>
    </source>
</evidence>
<dbReference type="InterPro" id="IPR005554">
    <property type="entry name" value="NOL6/Upt22"/>
</dbReference>
<evidence type="ECO:0000256" key="5">
    <source>
        <dbReference type="RuleBase" id="RU364032"/>
    </source>
</evidence>
<name>A0A4P9X607_9FUNG</name>
<dbReference type="Pfam" id="PF17404">
    <property type="entry name" value="Nrap_D3"/>
    <property type="match status" value="1"/>
</dbReference>
<dbReference type="Pfam" id="PF17403">
    <property type="entry name" value="Nrap_D2"/>
    <property type="match status" value="1"/>
</dbReference>
<feature type="domain" description="Nrap protein" evidence="11">
    <location>
        <begin position="918"/>
        <end position="1069"/>
    </location>
</feature>
<dbReference type="GO" id="GO:0032040">
    <property type="term" value="C:small-subunit processome"/>
    <property type="evidence" value="ECO:0007669"/>
    <property type="project" value="TreeGrafter"/>
</dbReference>
<dbReference type="AlphaFoldDB" id="A0A4P9X607"/>
<dbReference type="GO" id="GO:0034456">
    <property type="term" value="C:UTP-C complex"/>
    <property type="evidence" value="ECO:0007669"/>
    <property type="project" value="TreeGrafter"/>
</dbReference>
<dbReference type="GO" id="GO:0032545">
    <property type="term" value="C:CURI complex"/>
    <property type="evidence" value="ECO:0007669"/>
    <property type="project" value="TreeGrafter"/>
</dbReference>
<evidence type="ECO:0000313" key="13">
    <source>
        <dbReference type="EMBL" id="RKP00572.1"/>
    </source>
</evidence>
<dbReference type="Pfam" id="PF17406">
    <property type="entry name" value="Nrap_D5"/>
    <property type="match status" value="1"/>
</dbReference>
<evidence type="ECO:0000256" key="3">
    <source>
        <dbReference type="ARBA" id="ARBA00022884"/>
    </source>
</evidence>
<organism evidence="13 14">
    <name type="scientific">Caulochytrium protostelioides</name>
    <dbReference type="NCBI Taxonomy" id="1555241"/>
    <lineage>
        <taxon>Eukaryota</taxon>
        <taxon>Fungi</taxon>
        <taxon>Fungi incertae sedis</taxon>
        <taxon>Chytridiomycota</taxon>
        <taxon>Chytridiomycota incertae sedis</taxon>
        <taxon>Chytridiomycetes</taxon>
        <taxon>Caulochytriales</taxon>
        <taxon>Caulochytriaceae</taxon>
        <taxon>Caulochytrium</taxon>
    </lineage>
</organism>
<dbReference type="GO" id="GO:0003723">
    <property type="term" value="F:RNA binding"/>
    <property type="evidence" value="ECO:0007669"/>
    <property type="project" value="UniProtKB-KW"/>
</dbReference>
<feature type="compositionally biased region" description="Acidic residues" evidence="6">
    <location>
        <begin position="70"/>
        <end position="88"/>
    </location>
</feature>
<dbReference type="Gene3D" id="1.10.1410.10">
    <property type="match status" value="1"/>
</dbReference>
<comment type="similarity">
    <text evidence="2 5">Belongs to the NRAP family.</text>
</comment>
<proteinExistence type="inferred from homology"/>
<keyword evidence="3 5" id="KW-0694">RNA-binding</keyword>
<protein>
    <recommendedName>
        <fullName evidence="5">U3 small nucleolar RNA-associated protein 22</fullName>
    </recommendedName>
</protein>
<evidence type="ECO:0000259" key="12">
    <source>
        <dbReference type="Pfam" id="PF17407"/>
    </source>
</evidence>
<dbReference type="Pfam" id="PF17405">
    <property type="entry name" value="Nrap_D4"/>
    <property type="match status" value="1"/>
</dbReference>
<dbReference type="PANTHER" id="PTHR17972:SF0">
    <property type="entry name" value="NUCLEOLAR PROTEIN 6"/>
    <property type="match status" value="1"/>
</dbReference>
<dbReference type="EMBL" id="ML014209">
    <property type="protein sequence ID" value="RKP00572.1"/>
    <property type="molecule type" value="Genomic_DNA"/>
</dbReference>
<evidence type="ECO:0000256" key="4">
    <source>
        <dbReference type="ARBA" id="ARBA00023242"/>
    </source>
</evidence>
<dbReference type="GO" id="GO:0006364">
    <property type="term" value="P:rRNA processing"/>
    <property type="evidence" value="ECO:0007669"/>
    <property type="project" value="UniProtKB-KW"/>
</dbReference>
<evidence type="ECO:0000259" key="10">
    <source>
        <dbReference type="Pfam" id="PF17405"/>
    </source>
</evidence>